<organism evidence="3 4">
    <name type="scientific">Bosea rubneri</name>
    <dbReference type="NCBI Taxonomy" id="3075434"/>
    <lineage>
        <taxon>Bacteria</taxon>
        <taxon>Pseudomonadati</taxon>
        <taxon>Pseudomonadota</taxon>
        <taxon>Alphaproteobacteria</taxon>
        <taxon>Hyphomicrobiales</taxon>
        <taxon>Boseaceae</taxon>
        <taxon>Bosea</taxon>
    </lineage>
</organism>
<dbReference type="Proteomes" id="UP001254257">
    <property type="component" value="Unassembled WGS sequence"/>
</dbReference>
<dbReference type="InterPro" id="IPR011010">
    <property type="entry name" value="DNA_brk_join_enz"/>
</dbReference>
<evidence type="ECO:0000256" key="2">
    <source>
        <dbReference type="SAM" id="MobiDB-lite"/>
    </source>
</evidence>
<feature type="region of interest" description="Disordered" evidence="2">
    <location>
        <begin position="1"/>
        <end position="25"/>
    </location>
</feature>
<dbReference type="SUPFAM" id="SSF56349">
    <property type="entry name" value="DNA breaking-rejoining enzymes"/>
    <property type="match status" value="1"/>
</dbReference>
<comment type="caution">
    <text evidence="3">The sequence shown here is derived from an EMBL/GenBank/DDBJ whole genome shotgun (WGS) entry which is preliminary data.</text>
</comment>
<dbReference type="EMBL" id="JAWDID010000022">
    <property type="protein sequence ID" value="MDU0341337.1"/>
    <property type="molecule type" value="Genomic_DNA"/>
</dbReference>
<dbReference type="RefSeq" id="WP_316019162.1">
    <property type="nucleotide sequence ID" value="NZ_JAWDID010000022.1"/>
</dbReference>
<evidence type="ECO:0000313" key="3">
    <source>
        <dbReference type="EMBL" id="MDU0341337.1"/>
    </source>
</evidence>
<dbReference type="Gene3D" id="1.10.443.10">
    <property type="entry name" value="Intergrase catalytic core"/>
    <property type="match status" value="1"/>
</dbReference>
<evidence type="ECO:0008006" key="5">
    <source>
        <dbReference type="Google" id="ProtNLM"/>
    </source>
</evidence>
<evidence type="ECO:0000313" key="4">
    <source>
        <dbReference type="Proteomes" id="UP001254257"/>
    </source>
</evidence>
<feature type="compositionally biased region" description="Basic and acidic residues" evidence="2">
    <location>
        <begin position="1"/>
        <end position="14"/>
    </location>
</feature>
<proteinExistence type="predicted"/>
<sequence>MRDEGLAAGPDRDIAGGGTYQPGGRGRGAVGSFDWLVTTYKNHKSYKDLSDGQKRNHERGFTMVADYVLTKGARQGPRIGTQPVADITTKLVDALYEALLTVTETDEDGNEVQRERKTTTNAAMKSCRRGWNIAYRAEPSIVPKDNPFARMGLNESSTPNVDATFEQLKAFVAKADAENRSSLGTAAMITWEWLQRGEHVFGAFEVAHYQPKERPDAVQIVHPKTEKEVWWPLFDPEQSERVPLFPELMARLDEIKRNRIGGLMLVRDWKDDKEGRPLPWPTGNKGDLTYMRHEVKRIIVAAGLPDNLSFTSFRHGGLTETGDANMTDREILAQSAQTTAKVLPRYVKKTMRQVANGASKRRAVRTDGGQMSE</sequence>
<name>A0ABU3SA96_9HYPH</name>
<evidence type="ECO:0000256" key="1">
    <source>
        <dbReference type="ARBA" id="ARBA00023172"/>
    </source>
</evidence>
<feature type="compositionally biased region" description="Gly residues" evidence="2">
    <location>
        <begin position="15"/>
        <end position="25"/>
    </location>
</feature>
<keyword evidence="1" id="KW-0233">DNA recombination</keyword>
<accession>A0ABU3SA96</accession>
<dbReference type="InterPro" id="IPR013762">
    <property type="entry name" value="Integrase-like_cat_sf"/>
</dbReference>
<gene>
    <name evidence="3" type="ORF">RKE40_15680</name>
</gene>
<protein>
    <recommendedName>
        <fullName evidence="5">Tyr recombinase domain-containing protein</fullName>
    </recommendedName>
</protein>
<reference evidence="3 4" key="1">
    <citation type="submission" date="2023-09" db="EMBL/GenBank/DDBJ databases">
        <title>Whole genome shotgun sequencing (WGS) of Bosea sp. ZW T0_25, isolated from stored onions (Allium cepa).</title>
        <authorList>
            <person name="Stoll D.A."/>
            <person name="Huch M."/>
        </authorList>
    </citation>
    <scope>NUCLEOTIDE SEQUENCE [LARGE SCALE GENOMIC DNA]</scope>
    <source>
        <strain evidence="3 4">ZW T0_25</strain>
    </source>
</reference>
<feature type="region of interest" description="Disordered" evidence="2">
    <location>
        <begin position="354"/>
        <end position="373"/>
    </location>
</feature>
<keyword evidence="4" id="KW-1185">Reference proteome</keyword>